<reference evidence="1 2" key="1">
    <citation type="submission" date="2018-02" db="EMBL/GenBank/DDBJ databases">
        <title>Comparative genomes isolates from brazilian mangrove.</title>
        <authorList>
            <person name="Araujo J.E."/>
            <person name="Taketani R.G."/>
            <person name="Silva M.C.P."/>
            <person name="Loureco M.V."/>
            <person name="Andreote F.D."/>
        </authorList>
    </citation>
    <scope>NUCLEOTIDE SEQUENCE [LARGE SCALE GENOMIC DNA]</scope>
    <source>
        <strain evidence="1 2">Hex-1 MGV</strain>
    </source>
</reference>
<evidence type="ECO:0000313" key="2">
    <source>
        <dbReference type="Proteomes" id="UP000238322"/>
    </source>
</evidence>
<comment type="caution">
    <text evidence="1">The sequence shown here is derived from an EMBL/GenBank/DDBJ whole genome shotgun (WGS) entry which is preliminary data.</text>
</comment>
<accession>A0A2S8F8I9</accession>
<name>A0A2S8F8I9_9BACT</name>
<evidence type="ECO:0008006" key="3">
    <source>
        <dbReference type="Google" id="ProtNLM"/>
    </source>
</evidence>
<evidence type="ECO:0000313" key="1">
    <source>
        <dbReference type="EMBL" id="PQO28455.1"/>
    </source>
</evidence>
<proteinExistence type="predicted"/>
<sequence length="141" mass="14985">MSIAVLLINALLVGCQQESSLPVYPVSGTLTINGEPARGAILGFHPTQGDLDKRGTIPAGKVKEDGTFVVSTFDIEDGAPAGEYAVTVFWPQFPSRDDPGDDRMRGKFALPAKPSTTVIITEGDNTLAPIELRASNMLRGE</sequence>
<dbReference type="Proteomes" id="UP000238322">
    <property type="component" value="Unassembled WGS sequence"/>
</dbReference>
<protein>
    <recommendedName>
        <fullName evidence="3">Carboxypeptidase regulatory-like domain-containing protein</fullName>
    </recommendedName>
</protein>
<dbReference type="AlphaFoldDB" id="A0A2S8F8I9"/>
<organism evidence="1 2">
    <name type="scientific">Blastopirellula marina</name>
    <dbReference type="NCBI Taxonomy" id="124"/>
    <lineage>
        <taxon>Bacteria</taxon>
        <taxon>Pseudomonadati</taxon>
        <taxon>Planctomycetota</taxon>
        <taxon>Planctomycetia</taxon>
        <taxon>Pirellulales</taxon>
        <taxon>Pirellulaceae</taxon>
        <taxon>Blastopirellula</taxon>
    </lineage>
</organism>
<dbReference type="EMBL" id="PUHY01000016">
    <property type="protein sequence ID" value="PQO28455.1"/>
    <property type="molecule type" value="Genomic_DNA"/>
</dbReference>
<gene>
    <name evidence="1" type="ORF">C5Y83_27990</name>
</gene>